<feature type="transmembrane region" description="Helical" evidence="1">
    <location>
        <begin position="722"/>
        <end position="746"/>
    </location>
</feature>
<dbReference type="EMBL" id="MKKU01000660">
    <property type="protein sequence ID" value="RNF04884.1"/>
    <property type="molecule type" value="Genomic_DNA"/>
</dbReference>
<dbReference type="RefSeq" id="XP_029225146.1">
    <property type="nucleotide sequence ID" value="XM_029374755.1"/>
</dbReference>
<organism evidence="3 4">
    <name type="scientific">Trypanosoma conorhini</name>
    <dbReference type="NCBI Taxonomy" id="83891"/>
    <lineage>
        <taxon>Eukaryota</taxon>
        <taxon>Discoba</taxon>
        <taxon>Euglenozoa</taxon>
        <taxon>Kinetoplastea</taxon>
        <taxon>Metakinetoplastina</taxon>
        <taxon>Trypanosomatida</taxon>
        <taxon>Trypanosomatidae</taxon>
        <taxon>Trypanosoma</taxon>
    </lineage>
</organism>
<gene>
    <name evidence="3" type="ORF">Tco025E_07896</name>
</gene>
<dbReference type="PANTHER" id="PTHR34730">
    <property type="entry name" value="UNNAMED PRODUCT"/>
    <property type="match status" value="1"/>
</dbReference>
<dbReference type="Proteomes" id="UP000284403">
    <property type="component" value="Unassembled WGS sequence"/>
</dbReference>
<keyword evidence="2" id="KW-0732">Signal</keyword>
<dbReference type="PANTHER" id="PTHR34730:SF1">
    <property type="entry name" value="PARAQUAT-INDUCIBLE PROTEIN A"/>
    <property type="match status" value="1"/>
</dbReference>
<proteinExistence type="predicted"/>
<accession>A0A3R7NDL8</accession>
<dbReference type="GeneID" id="40321507"/>
<feature type="transmembrane region" description="Helical" evidence="1">
    <location>
        <begin position="466"/>
        <end position="498"/>
    </location>
</feature>
<feature type="chain" id="PRO_5018610339" description="Paraquat-inducible protein A" evidence="2">
    <location>
        <begin position="19"/>
        <end position="774"/>
    </location>
</feature>
<feature type="signal peptide" evidence="2">
    <location>
        <begin position="1"/>
        <end position="18"/>
    </location>
</feature>
<evidence type="ECO:0000256" key="2">
    <source>
        <dbReference type="SAM" id="SignalP"/>
    </source>
</evidence>
<feature type="transmembrane region" description="Helical" evidence="1">
    <location>
        <begin position="613"/>
        <end position="636"/>
    </location>
</feature>
<evidence type="ECO:0008006" key="5">
    <source>
        <dbReference type="Google" id="ProtNLM"/>
    </source>
</evidence>
<reference evidence="3 4" key="1">
    <citation type="journal article" date="2018" name="BMC Genomics">
        <title>Genomic comparison of Trypanosoma conorhini and Trypanosoma rangeli to Trypanosoma cruzi strains of high and low virulence.</title>
        <authorList>
            <person name="Bradwell K.R."/>
            <person name="Koparde V.N."/>
            <person name="Matveyev A.V."/>
            <person name="Serrano M.G."/>
            <person name="Alves J.M."/>
            <person name="Parikh H."/>
            <person name="Huang B."/>
            <person name="Lee V."/>
            <person name="Espinosa-Alvarez O."/>
            <person name="Ortiz P.A."/>
            <person name="Costa-Martins A.G."/>
            <person name="Teixeira M.M."/>
            <person name="Buck G.A."/>
        </authorList>
    </citation>
    <scope>NUCLEOTIDE SEQUENCE [LARGE SCALE GENOMIC DNA]</scope>
    <source>
        <strain evidence="3 4">025E</strain>
    </source>
</reference>
<dbReference type="OrthoDB" id="272322at2759"/>
<evidence type="ECO:0000313" key="4">
    <source>
        <dbReference type="Proteomes" id="UP000284403"/>
    </source>
</evidence>
<keyword evidence="1" id="KW-1133">Transmembrane helix</keyword>
<sequence length="774" mass="85331">MSAGCLSLLFWWSSITLANLSLPEFSVDVPSMGTVSNLSCAAIGIGATNWTLNSTYWSAATTELSDVKCSVQLDPFFSSSRLFGHAQLPPVHLTATKSVDDTCHNNGAVLDQCIFNVSVQSLLLQPPDEIVQSVLDDLIGTIGDQVSQGICVAGLPPFLGQLKNQTVYPPAPPPPLVEGATPLGDLALARGVVKAINKAPAFLGIQTNASILAGTTLRLGLTFTNGVHLKFDGPAALKDSLEKVEGLFAMMGLQEAFNDITQHLPVVENGFVELNIPQTFHLSAEVAFNDFRCDKHGENCSVPISNGVTVQNIRVENLGEYDHIVINNLGPLLSQLLGKMLGYMMSYGVVKDSRAYLPDVKKSEYSTTPSTPLLVSMIVIGVALILATAAMSVWRYRRNVVTTREGDPISLKRVLLEDTALMTMTVLAAIGFTWSNVTTAASLFLGEDFPLMSFSLMDSTRNMYRARVYVFAVLVFAFSGVYPYIKLVFIVICTLFLQKPELVALRLVDYFGKFSFLDSCGMLLMVSGLQLEGVASVELHPGFYFFLAATALSIFIGNYATTIWRRNTSLRKKGMLKGPVACDVPEAQPNERDEGKQRNWWAMLWSKDMLLRLANTTFIFVCVILCWVVPCVRYTVKGMASVIMPEDRSMTLWEISVTNIFFLIVCIFTILIAPVLYALMYPRWYVLASWSAADALLLACVAGLYQIEQFVRYMLGDKMRDIYGAGATLLWPLIPLLISAVWQWVLAAEHTFKLRRHVRQWLAARKASQSSEPL</sequence>
<protein>
    <recommendedName>
        <fullName evidence="5">Paraquat-inducible protein A</fullName>
    </recommendedName>
</protein>
<keyword evidence="1" id="KW-0812">Transmembrane</keyword>
<dbReference type="InterPro" id="IPR007498">
    <property type="entry name" value="PqiA-like"/>
</dbReference>
<dbReference type="Pfam" id="PF04403">
    <property type="entry name" value="PqiA"/>
    <property type="match status" value="1"/>
</dbReference>
<keyword evidence="1" id="KW-0472">Membrane</keyword>
<keyword evidence="4" id="KW-1185">Reference proteome</keyword>
<dbReference type="AlphaFoldDB" id="A0A3R7NDL8"/>
<evidence type="ECO:0000256" key="1">
    <source>
        <dbReference type="SAM" id="Phobius"/>
    </source>
</evidence>
<comment type="caution">
    <text evidence="3">The sequence shown here is derived from an EMBL/GenBank/DDBJ whole genome shotgun (WGS) entry which is preliminary data.</text>
</comment>
<evidence type="ECO:0000313" key="3">
    <source>
        <dbReference type="EMBL" id="RNF04884.1"/>
    </source>
</evidence>
<feature type="transmembrane region" description="Helical" evidence="1">
    <location>
        <begin position="684"/>
        <end position="707"/>
    </location>
</feature>
<name>A0A3R7NDL8_9TRYP</name>
<feature type="transmembrane region" description="Helical" evidence="1">
    <location>
        <begin position="373"/>
        <end position="394"/>
    </location>
</feature>
<feature type="transmembrane region" description="Helical" evidence="1">
    <location>
        <begin position="656"/>
        <end position="677"/>
    </location>
</feature>
<feature type="transmembrane region" description="Helical" evidence="1">
    <location>
        <begin position="543"/>
        <end position="564"/>
    </location>
</feature>